<dbReference type="Gene3D" id="2.170.130.10">
    <property type="entry name" value="TonB-dependent receptor, plug domain"/>
    <property type="match status" value="1"/>
</dbReference>
<dbReference type="InterPro" id="IPR036942">
    <property type="entry name" value="Beta-barrel_TonB_sf"/>
</dbReference>
<dbReference type="SUPFAM" id="SSF49464">
    <property type="entry name" value="Carboxypeptidase regulatory domain-like"/>
    <property type="match status" value="1"/>
</dbReference>
<dbReference type="Gene3D" id="2.40.170.20">
    <property type="entry name" value="TonB-dependent receptor, beta-barrel domain"/>
    <property type="match status" value="1"/>
</dbReference>
<dbReference type="PANTHER" id="PTHR40980:SF4">
    <property type="entry name" value="TONB-DEPENDENT RECEPTOR-LIKE BETA-BARREL DOMAIN-CONTAINING PROTEIN"/>
    <property type="match status" value="1"/>
</dbReference>
<keyword evidence="4" id="KW-0732">Signal</keyword>
<dbReference type="Pfam" id="PF13620">
    <property type="entry name" value="CarboxypepD_reg"/>
    <property type="match status" value="1"/>
</dbReference>
<evidence type="ECO:0000256" key="1">
    <source>
        <dbReference type="ARBA" id="ARBA00004442"/>
    </source>
</evidence>
<evidence type="ECO:0008006" key="9">
    <source>
        <dbReference type="Google" id="ProtNLM"/>
    </source>
</evidence>
<proteinExistence type="predicted"/>
<keyword evidence="2" id="KW-0472">Membrane</keyword>
<dbReference type="InterPro" id="IPR037066">
    <property type="entry name" value="Plug_dom_sf"/>
</dbReference>
<comment type="subcellular location">
    <subcellularLocation>
        <location evidence="1">Cell outer membrane</location>
    </subcellularLocation>
</comment>
<evidence type="ECO:0000256" key="2">
    <source>
        <dbReference type="ARBA" id="ARBA00023136"/>
    </source>
</evidence>
<dbReference type="Gene3D" id="2.60.40.1120">
    <property type="entry name" value="Carboxypeptidase-like, regulatory domain"/>
    <property type="match status" value="1"/>
</dbReference>
<reference evidence="8" key="1">
    <citation type="submission" date="2018-09" db="EMBL/GenBank/DDBJ databases">
        <title>Chryseolinea sp. KIS68-18 isolated from soil.</title>
        <authorList>
            <person name="Weon H.-Y."/>
            <person name="Kwon S.-W."/>
            <person name="Lee S.A."/>
        </authorList>
    </citation>
    <scope>NUCLEOTIDE SEQUENCE [LARGE SCALE GENOMIC DNA]</scope>
    <source>
        <strain evidence="8">KIS68-18</strain>
    </source>
</reference>
<keyword evidence="3" id="KW-0998">Cell outer membrane</keyword>
<feature type="signal peptide" evidence="4">
    <location>
        <begin position="1"/>
        <end position="23"/>
    </location>
</feature>
<dbReference type="Pfam" id="PF07715">
    <property type="entry name" value="Plug"/>
    <property type="match status" value="1"/>
</dbReference>
<dbReference type="Proteomes" id="UP000266183">
    <property type="component" value="Chromosome"/>
</dbReference>
<accession>A0A385SM40</accession>
<gene>
    <name evidence="7" type="ORF">D4L85_10630</name>
</gene>
<name>A0A385SM40_9BACT</name>
<dbReference type="Pfam" id="PF14905">
    <property type="entry name" value="OMP_b-brl_3"/>
    <property type="match status" value="1"/>
</dbReference>
<evidence type="ECO:0000313" key="8">
    <source>
        <dbReference type="Proteomes" id="UP000266183"/>
    </source>
</evidence>
<dbReference type="InterPro" id="IPR041700">
    <property type="entry name" value="OMP_b-brl_3"/>
</dbReference>
<dbReference type="EMBL" id="CP032382">
    <property type="protein sequence ID" value="AYB31005.1"/>
    <property type="molecule type" value="Genomic_DNA"/>
</dbReference>
<dbReference type="KEGG" id="chk:D4L85_10630"/>
<evidence type="ECO:0000313" key="7">
    <source>
        <dbReference type="EMBL" id="AYB31005.1"/>
    </source>
</evidence>
<dbReference type="InterPro" id="IPR012910">
    <property type="entry name" value="Plug_dom"/>
</dbReference>
<evidence type="ECO:0000256" key="3">
    <source>
        <dbReference type="ARBA" id="ARBA00023237"/>
    </source>
</evidence>
<dbReference type="GO" id="GO:0009279">
    <property type="term" value="C:cell outer membrane"/>
    <property type="evidence" value="ECO:0007669"/>
    <property type="project" value="UniProtKB-SubCell"/>
</dbReference>
<keyword evidence="8" id="KW-1185">Reference proteome</keyword>
<evidence type="ECO:0000256" key="4">
    <source>
        <dbReference type="SAM" id="SignalP"/>
    </source>
</evidence>
<protein>
    <recommendedName>
        <fullName evidence="9">TonB-dependent receptor</fullName>
    </recommendedName>
</protein>
<evidence type="ECO:0000259" key="6">
    <source>
        <dbReference type="Pfam" id="PF14905"/>
    </source>
</evidence>
<feature type="domain" description="TonB-dependent receptor plug" evidence="5">
    <location>
        <begin position="150"/>
        <end position="227"/>
    </location>
</feature>
<sequence length="812" mass="91841">MRTMFKYLTILAWVMTTTVCSVAQSTSGRIEGSVSNEQGEPLEYVTVLLRQPQDSVLITGVITNATGQYSFESVAPGQYILTLTFVGYQKQSIPIELQGGASIYTVPAAILKEDARVLGEVVVHAQKPLVEQDGGKLILNVQNSIIAAGGSAAELLERAPGVSIDQNNQISVNGKTGVNIMIDGKPTYLPPAELATLLRSMNANNIATIEVISNPSARYDASGNAGVINIKLKKNTLEGFNGSITAGAGHGRYGKANGSINLNYRTKKWNHFLNYGYTYNKRFADVYTDRVTLRNNGDPVYYTQQLDRIQKLPSHTWQGGSEWQWNSQNSIAMITSGSYNERTTDNNSFTQIKSARGNEADSTFILTNEQRYRWYNVSSSIGYKHLFSRTGSEFTIDVDYSNYKFKLNDNFAIQQFEQTDILKKQYNILSDQPSSFNIYTARMDYVHRLNKQTSLETGIKFSYVNTINEIVFTNNQSGQFETDLTRSTNFDYTEKVGAGYVTLKTKWLGFDTQVGLRAEQTHYEGFSRGTQLSIERDYFRVFPNVSLNHSAWENYQFGFSYSYRIDRPAYNDLYPYVFYFDPFASQKGNPALLPQFTHNFQFSQTIAKDFAINLGYSTSSQYIAFVILLKEDRVSEYAIKKNFDTFQNYYLTVSAPISINKHWTINSNINLFYNRFNTQLLDEVYKIGKFSGIVTLTQTITLPWDLTGEITTVYNAPNMLGLFETSALGSVNVGLQKKVFDKKGSLRLNVTDIFYTNRVTYGVSYPGLDAHFYNYPETRVIRLNFTYNIGKTGQAMRKHNGQDEERKRVGIN</sequence>
<dbReference type="InterPro" id="IPR008969">
    <property type="entry name" value="CarboxyPept-like_regulatory"/>
</dbReference>
<dbReference type="AlphaFoldDB" id="A0A385SM40"/>
<dbReference type="PANTHER" id="PTHR40980">
    <property type="entry name" value="PLUG DOMAIN-CONTAINING PROTEIN"/>
    <property type="match status" value="1"/>
</dbReference>
<feature type="chain" id="PRO_5017469112" description="TonB-dependent receptor" evidence="4">
    <location>
        <begin position="24"/>
        <end position="812"/>
    </location>
</feature>
<dbReference type="RefSeq" id="WP_119754299.1">
    <property type="nucleotide sequence ID" value="NZ_CP032382.1"/>
</dbReference>
<dbReference type="SUPFAM" id="SSF56935">
    <property type="entry name" value="Porins"/>
    <property type="match status" value="1"/>
</dbReference>
<dbReference type="OrthoDB" id="905812at2"/>
<organism evidence="7 8">
    <name type="scientific">Chryseolinea soli</name>
    <dbReference type="NCBI Taxonomy" id="2321403"/>
    <lineage>
        <taxon>Bacteria</taxon>
        <taxon>Pseudomonadati</taxon>
        <taxon>Bacteroidota</taxon>
        <taxon>Cytophagia</taxon>
        <taxon>Cytophagales</taxon>
        <taxon>Fulvivirgaceae</taxon>
        <taxon>Chryseolinea</taxon>
    </lineage>
</organism>
<feature type="domain" description="Outer membrane protein beta-barrel" evidence="6">
    <location>
        <begin position="385"/>
        <end position="787"/>
    </location>
</feature>
<evidence type="ECO:0000259" key="5">
    <source>
        <dbReference type="Pfam" id="PF07715"/>
    </source>
</evidence>